<dbReference type="Gene3D" id="1.10.10.10">
    <property type="entry name" value="Winged helix-like DNA-binding domain superfamily/Winged helix DNA-binding domain"/>
    <property type="match status" value="1"/>
</dbReference>
<dbReference type="SUPFAM" id="SSF46785">
    <property type="entry name" value="Winged helix' DNA-binding domain"/>
    <property type="match status" value="1"/>
</dbReference>
<dbReference type="Proteomes" id="UP000030019">
    <property type="component" value="Unassembled WGS sequence"/>
</dbReference>
<dbReference type="PANTHER" id="PTHR30363:SF4">
    <property type="entry name" value="GLYCEROL-3-PHOSPHATE REGULON REPRESSOR"/>
    <property type="match status" value="1"/>
</dbReference>
<dbReference type="EMBL" id="JPEN01000012">
    <property type="protein sequence ID" value="KGM38130.1"/>
    <property type="molecule type" value="Genomic_DNA"/>
</dbReference>
<dbReference type="Pfam" id="PF08220">
    <property type="entry name" value="HTH_DeoR"/>
    <property type="match status" value="1"/>
</dbReference>
<dbReference type="STRING" id="176090.SSIN_0073"/>
<dbReference type="PRINTS" id="PR00037">
    <property type="entry name" value="HTHLACR"/>
</dbReference>
<dbReference type="GO" id="GO:0003700">
    <property type="term" value="F:DNA-binding transcription factor activity"/>
    <property type="evidence" value="ECO:0007669"/>
    <property type="project" value="InterPro"/>
</dbReference>
<evidence type="ECO:0000256" key="5">
    <source>
        <dbReference type="ARBA" id="ARBA00023163"/>
    </source>
</evidence>
<proteinExistence type="predicted"/>
<gene>
    <name evidence="8" type="ORF">SSIN_0073</name>
</gene>
<reference evidence="8 9" key="1">
    <citation type="submission" date="2014-06" db="EMBL/GenBank/DDBJ databases">
        <authorList>
            <person name="Teng J.L."/>
            <person name="Huang Y."/>
            <person name="Tse H."/>
            <person name="Lau S.K."/>
            <person name="Woo P.C."/>
        </authorList>
    </citation>
    <scope>NUCLEOTIDE SEQUENCE [LARGE SCALE GENOMIC DNA]</scope>
    <source>
        <strain evidence="8 9">HKU4</strain>
    </source>
</reference>
<keyword evidence="5" id="KW-0804">Transcription</keyword>
<evidence type="ECO:0000313" key="9">
    <source>
        <dbReference type="Proteomes" id="UP000030019"/>
    </source>
</evidence>
<dbReference type="InterPro" id="IPR036388">
    <property type="entry name" value="WH-like_DNA-bd_sf"/>
</dbReference>
<dbReference type="AlphaFoldDB" id="A0A0A0DJC2"/>
<evidence type="ECO:0000256" key="4">
    <source>
        <dbReference type="ARBA" id="ARBA00023125"/>
    </source>
</evidence>
<dbReference type="PROSITE" id="PS51000">
    <property type="entry name" value="HTH_DEOR_2"/>
    <property type="match status" value="1"/>
</dbReference>
<dbReference type="PANTHER" id="PTHR30363">
    <property type="entry name" value="HTH-TYPE TRANSCRIPTIONAL REGULATOR SRLR-RELATED"/>
    <property type="match status" value="1"/>
</dbReference>
<dbReference type="PATRIC" id="fig|176090.4.peg.73"/>
<accession>A0A0A0DJC2</accession>
<dbReference type="SMART" id="SM01134">
    <property type="entry name" value="DeoRC"/>
    <property type="match status" value="1"/>
</dbReference>
<dbReference type="InterPro" id="IPR050313">
    <property type="entry name" value="Carb_Metab_HTH_regulators"/>
</dbReference>
<dbReference type="InterPro" id="IPR018356">
    <property type="entry name" value="Tscrpt_reg_HTH_DeoR_CS"/>
</dbReference>
<comment type="caution">
    <text evidence="8">The sequence shown here is derived from an EMBL/GenBank/DDBJ whole genome shotgun (WGS) entry which is preliminary data.</text>
</comment>
<evidence type="ECO:0000256" key="6">
    <source>
        <dbReference type="ARBA" id="ARBA00024937"/>
    </source>
</evidence>
<feature type="domain" description="HTH deoR-type" evidence="7">
    <location>
        <begin position="2"/>
        <end position="57"/>
    </location>
</feature>
<keyword evidence="9" id="KW-1185">Reference proteome</keyword>
<dbReference type="InterPro" id="IPR001034">
    <property type="entry name" value="DeoR_HTH"/>
</dbReference>
<dbReference type="eggNOG" id="COG1349">
    <property type="taxonomic scope" value="Bacteria"/>
</dbReference>
<evidence type="ECO:0000256" key="3">
    <source>
        <dbReference type="ARBA" id="ARBA00023015"/>
    </source>
</evidence>
<comment type="function">
    <text evidence="6">Repressor of the lactose catabolism operon. Galactose-6-phosphate is the inducer.</text>
</comment>
<name>A0A0A0DJC2_9STRE</name>
<dbReference type="Pfam" id="PF00455">
    <property type="entry name" value="DeoRC"/>
    <property type="match status" value="1"/>
</dbReference>
<evidence type="ECO:0000256" key="2">
    <source>
        <dbReference type="ARBA" id="ARBA00022491"/>
    </source>
</evidence>
<dbReference type="InterPro" id="IPR037171">
    <property type="entry name" value="NagB/RpiA_transferase-like"/>
</dbReference>
<keyword evidence="3" id="KW-0805">Transcription regulation</keyword>
<dbReference type="GO" id="GO:0003677">
    <property type="term" value="F:DNA binding"/>
    <property type="evidence" value="ECO:0007669"/>
    <property type="project" value="UniProtKB-KW"/>
</dbReference>
<dbReference type="InterPro" id="IPR036390">
    <property type="entry name" value="WH_DNA-bd_sf"/>
</dbReference>
<protein>
    <recommendedName>
        <fullName evidence="1">Lactose phosphotransferase system repressor</fullName>
    </recommendedName>
</protein>
<evidence type="ECO:0000259" key="7">
    <source>
        <dbReference type="PROSITE" id="PS51000"/>
    </source>
</evidence>
<evidence type="ECO:0000256" key="1">
    <source>
        <dbReference type="ARBA" id="ARBA00021390"/>
    </source>
</evidence>
<dbReference type="Gene3D" id="3.40.50.1360">
    <property type="match status" value="1"/>
</dbReference>
<keyword evidence="4" id="KW-0238">DNA-binding</keyword>
<dbReference type="PROSITE" id="PS00894">
    <property type="entry name" value="HTH_DEOR_1"/>
    <property type="match status" value="1"/>
</dbReference>
<dbReference type="SUPFAM" id="SSF100950">
    <property type="entry name" value="NagB/RpiA/CoA transferase-like"/>
    <property type="match status" value="1"/>
</dbReference>
<dbReference type="GO" id="GO:0016740">
    <property type="term" value="F:transferase activity"/>
    <property type="evidence" value="ECO:0007669"/>
    <property type="project" value="UniProtKB-KW"/>
</dbReference>
<keyword evidence="2" id="KW-0678">Repressor</keyword>
<dbReference type="SMART" id="SM00420">
    <property type="entry name" value="HTH_DEOR"/>
    <property type="match status" value="1"/>
</dbReference>
<organism evidence="8 9">
    <name type="scientific">Streptococcus sinensis</name>
    <dbReference type="NCBI Taxonomy" id="176090"/>
    <lineage>
        <taxon>Bacteria</taxon>
        <taxon>Bacillati</taxon>
        <taxon>Bacillota</taxon>
        <taxon>Bacilli</taxon>
        <taxon>Lactobacillales</taxon>
        <taxon>Streptococcaceae</taxon>
        <taxon>Streptococcus</taxon>
    </lineage>
</organism>
<evidence type="ECO:0000313" key="8">
    <source>
        <dbReference type="EMBL" id="KGM38130.1"/>
    </source>
</evidence>
<keyword evidence="8" id="KW-0808">Transferase</keyword>
<dbReference type="RefSeq" id="WP_037614457.1">
    <property type="nucleotide sequence ID" value="NZ_JPEN01000012.1"/>
</dbReference>
<sequence>MKESRHRIILQELDQTGVVSVKNLKELLNVTDMTIRRDLIDLEKQGLLTRVHGGAHKKVKDGFNEVPHTDKIMLNIEEKQIIAQKCANLIADGDTVFIGSGTTTALIGDYLDGKNVNIVTNSLPIFDKLKDNPHFDIILIGGRYRMKTQTFVGQFAVELLKEIKVSKAFVGVNGIDGHNVTTANEEEGSADAIILNNAIERYIVADNSKFDSYSFYTFYRLDHINAIVTDDKISPKVKNKYQTYTEIL</sequence>
<dbReference type="InterPro" id="IPR014036">
    <property type="entry name" value="DeoR-like_C"/>
</dbReference>